<feature type="compositionally biased region" description="Polar residues" evidence="2">
    <location>
        <begin position="47"/>
        <end position="56"/>
    </location>
</feature>
<feature type="compositionally biased region" description="Basic and acidic residues" evidence="2">
    <location>
        <begin position="125"/>
        <end position="138"/>
    </location>
</feature>
<comment type="caution">
    <text evidence="3">The sequence shown here is derived from an EMBL/GenBank/DDBJ whole genome shotgun (WGS) entry which is preliminary data.</text>
</comment>
<proteinExistence type="predicted"/>
<keyword evidence="4" id="KW-1185">Reference proteome</keyword>
<sequence>MKTYSKKRVKRHRRPWAVQSTADRHGKLEIEDSQDDASDSPEHSDDGTNLIQNTHMDGSPRVPKFMSHKRRPFSSSIQDSQMDTHDTHDAEVDGQSGSEDTSEETEESDSDDFPDPSPQHPMHARPKEISKLHQKSQDTLDQCVNDPDLWKRIKQSEAFIKVEKDRFVSFKEQVAESMPQIRNKRSLFGEVASQADSVLRLVKEKPEELPPALIERLLQLNVYALGSLDWVRQLDDGAKRALFNDELEHERRKTGRTGPAAVPPPSLSPPQSTGGGIDFSQAAIMSKEEALFRQKYLECNVERRQLAEQLASATRQSEELQKQVTDLNKNVEQVQAGLDESEKARMELEKYSHELEGDVEQTRTLLCFSKKEAERLRGEISEKSDSHDEQKHEYDLVCSRYDREREAHEKTKKALRGENQNLSVEVQQMQFQTGEAEGKLQAEEAITKKLREQLKESRTMVASSSAAASKLRVEKLELESLETSLRQRIISLKSDVKVKSKENDIAHEMLKARDKMVKSSEQALSLAKSELLATMESLKAKQKTAEDDQRTIDELSNRISRGVTLLGTTRKELRDRDAALVETKRLADEQLASLREKNSVLVENLTDANRTVDNLNDQVNELNGFVEQLTGCQNEVIQLRHALHNREQELESVQSLADKHLSDVEDYKIQLANAQGTADERLQQLESVQAMGNQQSSEIERAIAELEELRPKAAESEDCKARLADVCIEKDWLKKSFNETTKRLQARLLELQEAQAQLRELLPRTEKLEVDTAVKARRILDLEKDSSERTDRETALRKQLEMAQQSASAIQTTIESDKADREQNLQNVQGQVARLQGALHQKDATISEIRGNLTLTKTAKTEAEKASAFTKAVLNTLETATSAWFEGRFGKLPVSNWKKFVMMWDPSRPAPSRGNSTMTETGNPWTVGAPWLTERVTEPPDYSCLRDRLARLYWLVLSQNRWDLGSMSIALELLASITKDMRRGTADGAAVAHTLRAVREPFLRKLSPAMHLRILAAFALRELAAIVGIEPAADEDLRGVDASTLRHRRGNRLLVVGDLGICKEEGDNFMVAIDFSKRVIWAVDVCHVRQIRNYPYSELVVESPDLRRGQDMVWHNPGMQYEMWWTMKLLPLPEININAMEPYVPLFS</sequence>
<feature type="coiled-coil region" evidence="1">
    <location>
        <begin position="398"/>
        <end position="432"/>
    </location>
</feature>
<keyword evidence="1" id="KW-0175">Coiled coil</keyword>
<name>A0ABR1SMT4_9PEZI</name>
<feature type="coiled-coil region" evidence="1">
    <location>
        <begin position="303"/>
        <end position="344"/>
    </location>
</feature>
<feature type="region of interest" description="Disordered" evidence="2">
    <location>
        <begin position="245"/>
        <end position="278"/>
    </location>
</feature>
<organism evidence="3 4">
    <name type="scientific">Apiospora rasikravindrae</name>
    <dbReference type="NCBI Taxonomy" id="990691"/>
    <lineage>
        <taxon>Eukaryota</taxon>
        <taxon>Fungi</taxon>
        <taxon>Dikarya</taxon>
        <taxon>Ascomycota</taxon>
        <taxon>Pezizomycotina</taxon>
        <taxon>Sordariomycetes</taxon>
        <taxon>Xylariomycetidae</taxon>
        <taxon>Amphisphaeriales</taxon>
        <taxon>Apiosporaceae</taxon>
        <taxon>Apiospora</taxon>
    </lineage>
</organism>
<protein>
    <submittedName>
        <fullName evidence="3">Uncharacterized protein</fullName>
    </submittedName>
</protein>
<evidence type="ECO:0000256" key="2">
    <source>
        <dbReference type="SAM" id="MobiDB-lite"/>
    </source>
</evidence>
<evidence type="ECO:0000313" key="4">
    <source>
        <dbReference type="Proteomes" id="UP001444661"/>
    </source>
</evidence>
<evidence type="ECO:0000256" key="1">
    <source>
        <dbReference type="SAM" id="Coils"/>
    </source>
</evidence>
<gene>
    <name evidence="3" type="ORF">PG993_010652</name>
</gene>
<feature type="coiled-coil region" evidence="1">
    <location>
        <begin position="591"/>
        <end position="618"/>
    </location>
</feature>
<feature type="compositionally biased region" description="Basic residues" evidence="2">
    <location>
        <begin position="1"/>
        <end position="15"/>
    </location>
</feature>
<dbReference type="Proteomes" id="UP001444661">
    <property type="component" value="Unassembled WGS sequence"/>
</dbReference>
<accession>A0ABR1SMT4</accession>
<feature type="coiled-coil region" evidence="1">
    <location>
        <begin position="734"/>
        <end position="761"/>
    </location>
</feature>
<feature type="compositionally biased region" description="Acidic residues" evidence="2">
    <location>
        <begin position="100"/>
        <end position="114"/>
    </location>
</feature>
<reference evidence="3 4" key="1">
    <citation type="submission" date="2023-01" db="EMBL/GenBank/DDBJ databases">
        <title>Analysis of 21 Apiospora genomes using comparative genomics revels a genus with tremendous synthesis potential of carbohydrate active enzymes and secondary metabolites.</title>
        <authorList>
            <person name="Sorensen T."/>
        </authorList>
    </citation>
    <scope>NUCLEOTIDE SEQUENCE [LARGE SCALE GENOMIC DNA]</scope>
    <source>
        <strain evidence="3 4">CBS 33761</strain>
    </source>
</reference>
<dbReference type="EMBL" id="JAQQWK010000009">
    <property type="protein sequence ID" value="KAK8035657.1"/>
    <property type="molecule type" value="Genomic_DNA"/>
</dbReference>
<feature type="region of interest" description="Disordered" evidence="2">
    <location>
        <begin position="1"/>
        <end position="138"/>
    </location>
</feature>
<feature type="coiled-coil region" evidence="1">
    <location>
        <begin position="528"/>
        <end position="558"/>
    </location>
</feature>
<feature type="compositionally biased region" description="Basic and acidic residues" evidence="2">
    <location>
        <begin position="82"/>
        <end position="91"/>
    </location>
</feature>
<evidence type="ECO:0000313" key="3">
    <source>
        <dbReference type="EMBL" id="KAK8035657.1"/>
    </source>
</evidence>